<reference evidence="1" key="1">
    <citation type="submission" date="2023-04" db="EMBL/GenBank/DDBJ databases">
        <title>A chromosome-level genome assembly of the parasitoid wasp Eretmocerus hayati.</title>
        <authorList>
            <person name="Zhong Y."/>
            <person name="Liu S."/>
            <person name="Liu Y."/>
        </authorList>
    </citation>
    <scope>NUCLEOTIDE SEQUENCE</scope>
    <source>
        <strain evidence="1">ZJU_SS_LIU_2023</strain>
    </source>
</reference>
<organism evidence="1 2">
    <name type="scientific">Eretmocerus hayati</name>
    <dbReference type="NCBI Taxonomy" id="131215"/>
    <lineage>
        <taxon>Eukaryota</taxon>
        <taxon>Metazoa</taxon>
        <taxon>Ecdysozoa</taxon>
        <taxon>Arthropoda</taxon>
        <taxon>Hexapoda</taxon>
        <taxon>Insecta</taxon>
        <taxon>Pterygota</taxon>
        <taxon>Neoptera</taxon>
        <taxon>Endopterygota</taxon>
        <taxon>Hymenoptera</taxon>
        <taxon>Apocrita</taxon>
        <taxon>Proctotrupomorpha</taxon>
        <taxon>Chalcidoidea</taxon>
        <taxon>Aphelinidae</taxon>
        <taxon>Aphelininae</taxon>
        <taxon>Eretmocerus</taxon>
    </lineage>
</organism>
<gene>
    <name evidence="1" type="ORF">QAD02_015872</name>
</gene>
<dbReference type="EMBL" id="CM056742">
    <property type="protein sequence ID" value="KAJ8680085.1"/>
    <property type="molecule type" value="Genomic_DNA"/>
</dbReference>
<keyword evidence="2" id="KW-1185">Reference proteome</keyword>
<evidence type="ECO:0000313" key="1">
    <source>
        <dbReference type="EMBL" id="KAJ8680085.1"/>
    </source>
</evidence>
<evidence type="ECO:0000313" key="2">
    <source>
        <dbReference type="Proteomes" id="UP001239111"/>
    </source>
</evidence>
<proteinExistence type="predicted"/>
<protein>
    <submittedName>
        <fullName evidence="1">Uncharacterized protein</fullName>
    </submittedName>
</protein>
<dbReference type="Proteomes" id="UP001239111">
    <property type="component" value="Chromosome 2"/>
</dbReference>
<accession>A0ACC2PE89</accession>
<sequence>MSVSLVDTFCTVQFRGWSGQANLYFFRSGDSTAETVRDFNDETTPGLRHRRLVGGNTTSIEDHPYQVSLELMGVHVCGGTIVSEDWILTAAHCFRYSWTNVMIRAGTRTVMNGGSLHQVVNIVIYDKHTQCGSQTADIALVQISPPLRLDKTRRKVELPHSRYDTLKAGDITNVTGWGLTEHGPTGDLYVFELPIFDRIICEDLYLSLVGGLVEGQICAGYYGENGKGACAADGGGPLVSGEKIYGIVSWGRSCASPYYPGVYTDVAYYADWIRERIKSPRKPKKFLPNNDIYNTNRDHEVADVAINFQLI</sequence>
<comment type="caution">
    <text evidence="1">The sequence shown here is derived from an EMBL/GenBank/DDBJ whole genome shotgun (WGS) entry which is preliminary data.</text>
</comment>
<name>A0ACC2PE89_9HYME</name>